<keyword evidence="4 5" id="KW-0067">ATP-binding</keyword>
<dbReference type="KEGG" id="dpp:DICPUDRAFT_151185"/>
<keyword evidence="3 5" id="KW-0547">Nucleotide-binding</keyword>
<dbReference type="GO" id="GO:0052381">
    <property type="term" value="F:tRNA dimethylallyltransferase activity"/>
    <property type="evidence" value="ECO:0007669"/>
    <property type="project" value="InterPro"/>
</dbReference>
<evidence type="ECO:0000256" key="3">
    <source>
        <dbReference type="ARBA" id="ARBA00022741"/>
    </source>
</evidence>
<evidence type="ECO:0000313" key="9">
    <source>
        <dbReference type="Proteomes" id="UP000001064"/>
    </source>
</evidence>
<dbReference type="OrthoDB" id="775260at2759"/>
<gene>
    <name evidence="8" type="primary">IPTB</name>
    <name evidence="8" type="ORF">DICPUDRAFT_151185</name>
</gene>
<dbReference type="NCBIfam" id="TIGR00174">
    <property type="entry name" value="miaA"/>
    <property type="match status" value="1"/>
</dbReference>
<evidence type="ECO:0008006" key="10">
    <source>
        <dbReference type="Google" id="ProtNLM"/>
    </source>
</evidence>
<dbReference type="VEuPathDB" id="AmoebaDB:DICPUDRAFT_151185"/>
<keyword evidence="9" id="KW-1185">Reference proteome</keyword>
<evidence type="ECO:0000313" key="8">
    <source>
        <dbReference type="EMBL" id="EGC36355.1"/>
    </source>
</evidence>
<evidence type="ECO:0000256" key="4">
    <source>
        <dbReference type="ARBA" id="ARBA00022840"/>
    </source>
</evidence>
<evidence type="ECO:0000256" key="2">
    <source>
        <dbReference type="ARBA" id="ARBA00022679"/>
    </source>
</evidence>
<keyword evidence="2 5" id="KW-0808">Transferase</keyword>
<dbReference type="AlphaFoldDB" id="F0ZI76"/>
<dbReference type="RefSeq" id="XP_003287109.1">
    <property type="nucleotide sequence ID" value="XM_003287061.1"/>
</dbReference>
<dbReference type="FunFam" id="1.10.20.140:FF:000009">
    <property type="entry name" value="tRNA dimethylallyltransferase"/>
    <property type="match status" value="1"/>
</dbReference>
<dbReference type="GO" id="GO:0005524">
    <property type="term" value="F:ATP binding"/>
    <property type="evidence" value="ECO:0007669"/>
    <property type="project" value="UniProtKB-KW"/>
</dbReference>
<comment type="similarity">
    <text evidence="1 5">Belongs to the IPP transferase family.</text>
</comment>
<dbReference type="GeneID" id="10500771"/>
<dbReference type="FunCoup" id="F0ZI76">
    <property type="interactions" value="499"/>
</dbReference>
<dbReference type="HAMAP" id="MF_00185">
    <property type="entry name" value="IPP_trans"/>
    <property type="match status" value="1"/>
</dbReference>
<dbReference type="PANTHER" id="PTHR11088">
    <property type="entry name" value="TRNA DIMETHYLALLYLTRANSFERASE"/>
    <property type="match status" value="1"/>
</dbReference>
<dbReference type="Proteomes" id="UP000001064">
    <property type="component" value="Unassembled WGS sequence"/>
</dbReference>
<protein>
    <recommendedName>
        <fullName evidence="10">tRNA isopentenyltransferase</fullName>
    </recommendedName>
</protein>
<dbReference type="Gene3D" id="3.40.50.300">
    <property type="entry name" value="P-loop containing nucleotide triphosphate hydrolases"/>
    <property type="match status" value="1"/>
</dbReference>
<dbReference type="InterPro" id="IPR018022">
    <property type="entry name" value="IPT"/>
</dbReference>
<dbReference type="SUPFAM" id="SSF52540">
    <property type="entry name" value="P-loop containing nucleoside triphosphate hydrolases"/>
    <property type="match status" value="2"/>
</dbReference>
<evidence type="ECO:0000256" key="7">
    <source>
        <dbReference type="SAM" id="MobiDB-lite"/>
    </source>
</evidence>
<dbReference type="GO" id="GO:0008033">
    <property type="term" value="P:tRNA processing"/>
    <property type="evidence" value="ECO:0007669"/>
    <property type="project" value="InterPro"/>
</dbReference>
<feature type="region of interest" description="Disordered" evidence="7">
    <location>
        <begin position="403"/>
        <end position="425"/>
    </location>
</feature>
<proteinExistence type="inferred from homology"/>
<dbReference type="EMBL" id="GL871029">
    <property type="protein sequence ID" value="EGC36355.1"/>
    <property type="molecule type" value="Genomic_DNA"/>
</dbReference>
<evidence type="ECO:0000256" key="6">
    <source>
        <dbReference type="SAM" id="Coils"/>
    </source>
</evidence>
<dbReference type="eggNOG" id="KOG1384">
    <property type="taxonomic scope" value="Eukaryota"/>
</dbReference>
<dbReference type="InterPro" id="IPR027417">
    <property type="entry name" value="P-loop_NTPase"/>
</dbReference>
<dbReference type="OMA" id="LECKDQQ"/>
<feature type="coiled-coil region" evidence="6">
    <location>
        <begin position="310"/>
        <end position="344"/>
    </location>
</feature>
<dbReference type="PANTHER" id="PTHR11088:SF89">
    <property type="entry name" value="TRNA DIMETHYLALLYLTRANSFERASE"/>
    <property type="match status" value="1"/>
</dbReference>
<reference evidence="9" key="1">
    <citation type="journal article" date="2011" name="Genome Biol.">
        <title>Comparative genomics of the social amoebae Dictyostelium discoideum and Dictyostelium purpureum.</title>
        <authorList>
            <consortium name="US DOE Joint Genome Institute (JGI-PGF)"/>
            <person name="Sucgang R."/>
            <person name="Kuo A."/>
            <person name="Tian X."/>
            <person name="Salerno W."/>
            <person name="Parikh A."/>
            <person name="Feasley C.L."/>
            <person name="Dalin E."/>
            <person name="Tu H."/>
            <person name="Huang E."/>
            <person name="Barry K."/>
            <person name="Lindquist E."/>
            <person name="Shapiro H."/>
            <person name="Bruce D."/>
            <person name="Schmutz J."/>
            <person name="Salamov A."/>
            <person name="Fey P."/>
            <person name="Gaudet P."/>
            <person name="Anjard C."/>
            <person name="Babu M.M."/>
            <person name="Basu S."/>
            <person name="Bushmanova Y."/>
            <person name="van der Wel H."/>
            <person name="Katoh-Kurasawa M."/>
            <person name="Dinh C."/>
            <person name="Coutinho P.M."/>
            <person name="Saito T."/>
            <person name="Elias M."/>
            <person name="Schaap P."/>
            <person name="Kay R.R."/>
            <person name="Henrissat B."/>
            <person name="Eichinger L."/>
            <person name="Rivero F."/>
            <person name="Putnam N.H."/>
            <person name="West C.M."/>
            <person name="Loomis W.F."/>
            <person name="Chisholm R.L."/>
            <person name="Shaulsky G."/>
            <person name="Strassmann J.E."/>
            <person name="Queller D.C."/>
            <person name="Kuspa A."/>
            <person name="Grigoriev I.V."/>
        </authorList>
    </citation>
    <scope>NUCLEOTIDE SEQUENCE [LARGE SCALE GENOMIC DNA]</scope>
    <source>
        <strain evidence="9">QSDP1</strain>
    </source>
</reference>
<dbReference type="Gene3D" id="1.10.20.140">
    <property type="match status" value="1"/>
</dbReference>
<evidence type="ECO:0000256" key="5">
    <source>
        <dbReference type="RuleBase" id="RU003785"/>
    </source>
</evidence>
<dbReference type="InterPro" id="IPR039657">
    <property type="entry name" value="Dimethylallyltransferase"/>
</dbReference>
<dbReference type="STRING" id="5786.F0ZI76"/>
<sequence length="425" mass="48820">MDNTHVNQSLVVFVLGTTGVGKSKLAIELAKEYNGEIISSDSMQLYKDAGDITTNKVTTEEMQGVPHHMMSYLPMDTLNYNVGDFTLKAIEVVGKLPIVVGGTHYYTCSLLWSNSIISYDNDTPKVNDSSNDIENLDKEKYSFEKLKEIDSVMAEKIHKNDIRKIKRSLDIFYSTGKKQSDIINTQFESKKLRYRSCLLWLECKDQQLLETRLNTRVDEMIERGLIEEVFNIFKHPSITQVTTENFTKGVTQAIGIKELYNYYVLLNQYNQNEKEFKSKYNIISNNITGTTTSLISSNDTNSSATTPTIDKEKLKDEKKLKKEKEQLNKELFNAISEIKSHTKRYAIRQVKWISKLSPENQLEILKLDSSDLAKWNDNVFQVSKNYLESFLTNSNLNAFNINSNNNNDNNNNNKINNNDSDVLFY</sequence>
<name>F0ZI76_DICPU</name>
<dbReference type="Pfam" id="PF01715">
    <property type="entry name" value="IPPT"/>
    <property type="match status" value="1"/>
</dbReference>
<dbReference type="InParanoid" id="F0ZI76"/>
<evidence type="ECO:0000256" key="1">
    <source>
        <dbReference type="ARBA" id="ARBA00005842"/>
    </source>
</evidence>
<organism evidence="8 9">
    <name type="scientific">Dictyostelium purpureum</name>
    <name type="common">Slime mold</name>
    <dbReference type="NCBI Taxonomy" id="5786"/>
    <lineage>
        <taxon>Eukaryota</taxon>
        <taxon>Amoebozoa</taxon>
        <taxon>Evosea</taxon>
        <taxon>Eumycetozoa</taxon>
        <taxon>Dictyostelia</taxon>
        <taxon>Dictyosteliales</taxon>
        <taxon>Dictyosteliaceae</taxon>
        <taxon>Dictyostelium</taxon>
    </lineage>
</organism>
<keyword evidence="6" id="KW-0175">Coiled coil</keyword>
<accession>F0ZI76</accession>